<keyword evidence="2" id="KW-0805">Transcription regulation</keyword>
<dbReference type="PRINTS" id="PR00039">
    <property type="entry name" value="HTHLYSR"/>
</dbReference>
<evidence type="ECO:0000259" key="5">
    <source>
        <dbReference type="PROSITE" id="PS50931"/>
    </source>
</evidence>
<name>A0A840Z1M7_9SPHN</name>
<dbReference type="InterPro" id="IPR000847">
    <property type="entry name" value="LysR_HTH_N"/>
</dbReference>
<evidence type="ECO:0000313" key="7">
    <source>
        <dbReference type="Proteomes" id="UP000554342"/>
    </source>
</evidence>
<dbReference type="InterPro" id="IPR005119">
    <property type="entry name" value="LysR_subst-bd"/>
</dbReference>
<comment type="similarity">
    <text evidence="1">Belongs to the LysR transcriptional regulatory family.</text>
</comment>
<dbReference type="InterPro" id="IPR036388">
    <property type="entry name" value="WH-like_DNA-bd_sf"/>
</dbReference>
<protein>
    <submittedName>
        <fullName evidence="6">DNA-binding transcriptional LysR family regulator</fullName>
    </submittedName>
</protein>
<dbReference type="AlphaFoldDB" id="A0A840Z1M7"/>
<dbReference type="Pfam" id="PF03466">
    <property type="entry name" value="LysR_substrate"/>
    <property type="match status" value="1"/>
</dbReference>
<dbReference type="RefSeq" id="WP_184004508.1">
    <property type="nucleotide sequence ID" value="NZ_BAABIF010000030.1"/>
</dbReference>
<evidence type="ECO:0000256" key="2">
    <source>
        <dbReference type="ARBA" id="ARBA00023015"/>
    </source>
</evidence>
<feature type="domain" description="HTH lysR-type" evidence="5">
    <location>
        <begin position="4"/>
        <end position="61"/>
    </location>
</feature>
<dbReference type="Pfam" id="PF00126">
    <property type="entry name" value="HTH_1"/>
    <property type="match status" value="1"/>
</dbReference>
<evidence type="ECO:0000256" key="1">
    <source>
        <dbReference type="ARBA" id="ARBA00009437"/>
    </source>
</evidence>
<keyword evidence="7" id="KW-1185">Reference proteome</keyword>
<keyword evidence="4" id="KW-0804">Transcription</keyword>
<dbReference type="GO" id="GO:0003700">
    <property type="term" value="F:DNA-binding transcription factor activity"/>
    <property type="evidence" value="ECO:0007669"/>
    <property type="project" value="InterPro"/>
</dbReference>
<dbReference type="PANTHER" id="PTHR30118:SF15">
    <property type="entry name" value="TRANSCRIPTIONAL REGULATORY PROTEIN"/>
    <property type="match status" value="1"/>
</dbReference>
<gene>
    <name evidence="6" type="ORF">FHR23_002540</name>
</gene>
<organism evidence="6 7">
    <name type="scientific">Stakelama sediminis</name>
    <dbReference type="NCBI Taxonomy" id="463200"/>
    <lineage>
        <taxon>Bacteria</taxon>
        <taxon>Pseudomonadati</taxon>
        <taxon>Pseudomonadota</taxon>
        <taxon>Alphaproteobacteria</taxon>
        <taxon>Sphingomonadales</taxon>
        <taxon>Sphingomonadaceae</taxon>
        <taxon>Stakelama</taxon>
    </lineage>
</organism>
<keyword evidence="3 6" id="KW-0238">DNA-binding</keyword>
<dbReference type="Gene3D" id="3.40.190.10">
    <property type="entry name" value="Periplasmic binding protein-like II"/>
    <property type="match status" value="2"/>
</dbReference>
<evidence type="ECO:0000256" key="3">
    <source>
        <dbReference type="ARBA" id="ARBA00023125"/>
    </source>
</evidence>
<accession>A0A840Z1M7</accession>
<dbReference type="EMBL" id="JACIJI010000005">
    <property type="protein sequence ID" value="MBB5719592.1"/>
    <property type="molecule type" value="Genomic_DNA"/>
</dbReference>
<dbReference type="PANTHER" id="PTHR30118">
    <property type="entry name" value="HTH-TYPE TRANSCRIPTIONAL REGULATOR LEUO-RELATED"/>
    <property type="match status" value="1"/>
</dbReference>
<dbReference type="GO" id="GO:0003677">
    <property type="term" value="F:DNA binding"/>
    <property type="evidence" value="ECO:0007669"/>
    <property type="project" value="UniProtKB-KW"/>
</dbReference>
<dbReference type="Proteomes" id="UP000554342">
    <property type="component" value="Unassembled WGS sequence"/>
</dbReference>
<dbReference type="InterPro" id="IPR050389">
    <property type="entry name" value="LysR-type_TF"/>
</dbReference>
<dbReference type="PROSITE" id="PS50931">
    <property type="entry name" value="HTH_LYSR"/>
    <property type="match status" value="1"/>
</dbReference>
<dbReference type="Gene3D" id="1.10.10.10">
    <property type="entry name" value="Winged helix-like DNA-binding domain superfamily/Winged helix DNA-binding domain"/>
    <property type="match status" value="1"/>
</dbReference>
<dbReference type="InterPro" id="IPR037402">
    <property type="entry name" value="YidZ_PBP2"/>
</dbReference>
<dbReference type="CDD" id="cd08417">
    <property type="entry name" value="PBP2_Nitroaromatics_like"/>
    <property type="match status" value="1"/>
</dbReference>
<sequence length="309" mass="34025">MIQIDLNLLQTFDALYELRSTTRAADRLGLTQSAISHALRRLRDAVDDPLFVRSGRTLQPTARAIEMAPEVHAGLIRLRSALAPGSFDPTTVQRTITLAVGSYFCTLMAPQLIAWARDVAPGITIRLVPLDKELPAMLEAGAVDLAVGLFEHVPDRFVTETLFSDDFVWIAAREHPLIGRSIDRAELDACPRLQIGTVHPFGLPTSLIEIRQVSEVVGLQLPHERHPDAVVYEGLTAVAAVGASDLIAQVPRRLADRVGDVMGVRIVDAAEPNVLFTLSALWHSRLRQDAGILWLLDKLRAFGRDPDHR</sequence>
<evidence type="ECO:0000256" key="4">
    <source>
        <dbReference type="ARBA" id="ARBA00023163"/>
    </source>
</evidence>
<dbReference type="SUPFAM" id="SSF46785">
    <property type="entry name" value="Winged helix' DNA-binding domain"/>
    <property type="match status" value="1"/>
</dbReference>
<dbReference type="SUPFAM" id="SSF53850">
    <property type="entry name" value="Periplasmic binding protein-like II"/>
    <property type="match status" value="1"/>
</dbReference>
<comment type="caution">
    <text evidence="6">The sequence shown here is derived from an EMBL/GenBank/DDBJ whole genome shotgun (WGS) entry which is preliminary data.</text>
</comment>
<proteinExistence type="inferred from homology"/>
<reference evidence="6 7" key="1">
    <citation type="submission" date="2020-08" db="EMBL/GenBank/DDBJ databases">
        <title>Genomic Encyclopedia of Type Strains, Phase IV (KMG-IV): sequencing the most valuable type-strain genomes for metagenomic binning, comparative biology and taxonomic classification.</title>
        <authorList>
            <person name="Goeker M."/>
        </authorList>
    </citation>
    <scope>NUCLEOTIDE SEQUENCE [LARGE SCALE GENOMIC DNA]</scope>
    <source>
        <strain evidence="6 7">DSM 27203</strain>
    </source>
</reference>
<dbReference type="InterPro" id="IPR036390">
    <property type="entry name" value="WH_DNA-bd_sf"/>
</dbReference>
<evidence type="ECO:0000313" key="6">
    <source>
        <dbReference type="EMBL" id="MBB5719592.1"/>
    </source>
</evidence>